<reference evidence="9 10" key="1">
    <citation type="submission" date="2013-11" db="EMBL/GenBank/DDBJ databases">
        <title>Genome sequencing of Stegodyphus mimosarum.</title>
        <authorList>
            <person name="Bechsgaard J."/>
        </authorList>
    </citation>
    <scope>NUCLEOTIDE SEQUENCE [LARGE SCALE GENOMIC DNA]</scope>
</reference>
<feature type="compositionally biased region" description="Polar residues" evidence="7">
    <location>
        <begin position="63"/>
        <end position="93"/>
    </location>
</feature>
<feature type="region of interest" description="Disordered" evidence="7">
    <location>
        <begin position="192"/>
        <end position="343"/>
    </location>
</feature>
<evidence type="ECO:0000256" key="7">
    <source>
        <dbReference type="SAM" id="MobiDB-lite"/>
    </source>
</evidence>
<comment type="subcellular location">
    <subcellularLocation>
        <location evidence="1">Nucleus</location>
    </subcellularLocation>
</comment>
<dbReference type="STRING" id="407821.A0A087T982"/>
<dbReference type="CDD" id="cd21543">
    <property type="entry name" value="SPOC_SHARP"/>
    <property type="match status" value="1"/>
</dbReference>
<evidence type="ECO:0000256" key="5">
    <source>
        <dbReference type="ARBA" id="ARBA00023163"/>
    </source>
</evidence>
<feature type="compositionally biased region" description="Basic and acidic residues" evidence="7">
    <location>
        <begin position="229"/>
        <end position="240"/>
    </location>
</feature>
<keyword evidence="10" id="KW-1185">Reference proteome</keyword>
<keyword evidence="5" id="KW-0804">Transcription</keyword>
<keyword evidence="2" id="KW-0694">RNA-binding</keyword>
<feature type="domain" description="SPOC" evidence="8">
    <location>
        <begin position="349"/>
        <end position="516"/>
    </location>
</feature>
<dbReference type="GO" id="GO:0005634">
    <property type="term" value="C:nucleus"/>
    <property type="evidence" value="ECO:0007669"/>
    <property type="project" value="UniProtKB-SubCell"/>
</dbReference>
<dbReference type="AlphaFoldDB" id="A0A087T982"/>
<evidence type="ECO:0000256" key="2">
    <source>
        <dbReference type="ARBA" id="ARBA00022884"/>
    </source>
</evidence>
<feature type="region of interest" description="Disordered" evidence="7">
    <location>
        <begin position="35"/>
        <end position="101"/>
    </location>
</feature>
<feature type="compositionally biased region" description="Polar residues" evidence="7">
    <location>
        <begin position="248"/>
        <end position="257"/>
    </location>
</feature>
<sequence>MDAKSEQKVINDLSKIMHERASEEKVKQVRIKKEEKELKVIHSESREDHESSRHVPTHEKIPCTSTVTPHSVSLRQQQHAHYSSSIRQLSPRLTVSPHDRERITDSPVIANLYTGGQGRVPPISITGQLDDHKSESNLGSLSAHHYKSDPESIRPPVAHQTQPSTIPYHTLDPVSHPTSRQQMLGVLQIGSAAPGHLDGRTSNPAHSPSSHAYKKESNHSQLVSLHNPATEKRVNPEHSKKVVHARTLSHQGSSTSPGPVGLGPAHSPVPWPAVIQSHNSHSSLAQSSHVMMPSAKPSNRRISSHPTSQIGSDVPSHVPPPAHAMSQPASVPRTSQTPPHAGQVSGHADAFILQRYPVMWQGLLALKNDQAAVQMHFVSGNPNIARASLPPIVDGEPSPVRIAQRMRLETSQLDGVNRKIQVMNEHCVLMALPCGKDHRDVVQQSNNLKYGFINYLQCKLAAGIVNAAAPGSQQPAYVIHIFPSCDFTENHLSRIAPDLLHIISDITHLVIIIATV</sequence>
<organism evidence="9 10">
    <name type="scientific">Stegodyphus mimosarum</name>
    <name type="common">African social velvet spider</name>
    <dbReference type="NCBI Taxonomy" id="407821"/>
    <lineage>
        <taxon>Eukaryota</taxon>
        <taxon>Metazoa</taxon>
        <taxon>Ecdysozoa</taxon>
        <taxon>Arthropoda</taxon>
        <taxon>Chelicerata</taxon>
        <taxon>Arachnida</taxon>
        <taxon>Araneae</taxon>
        <taxon>Araneomorphae</taxon>
        <taxon>Entelegynae</taxon>
        <taxon>Eresoidea</taxon>
        <taxon>Eresidae</taxon>
        <taxon>Stegodyphus</taxon>
    </lineage>
</organism>
<dbReference type="SUPFAM" id="SSF100939">
    <property type="entry name" value="SPOC domain-like"/>
    <property type="match status" value="1"/>
</dbReference>
<dbReference type="OrthoDB" id="6437320at2759"/>
<evidence type="ECO:0000256" key="1">
    <source>
        <dbReference type="ARBA" id="ARBA00004123"/>
    </source>
</evidence>
<dbReference type="PROSITE" id="PS50917">
    <property type="entry name" value="SPOC"/>
    <property type="match status" value="1"/>
</dbReference>
<proteinExistence type="predicted"/>
<evidence type="ECO:0000256" key="3">
    <source>
        <dbReference type="ARBA" id="ARBA00023015"/>
    </source>
</evidence>
<keyword evidence="4" id="KW-0175">Coiled coil</keyword>
<accession>A0A087T982</accession>
<dbReference type="Gene3D" id="2.40.290.10">
    <property type="match status" value="1"/>
</dbReference>
<gene>
    <name evidence="9" type="ORF">X975_17022</name>
</gene>
<dbReference type="FunFam" id="2.40.290.10:FF:000002">
    <property type="entry name" value="Spen family transcriptional repressor"/>
    <property type="match status" value="1"/>
</dbReference>
<dbReference type="InterPro" id="IPR010912">
    <property type="entry name" value="SPOC_met"/>
</dbReference>
<name>A0A087T982_STEMI</name>
<feature type="compositionally biased region" description="Polar residues" evidence="7">
    <location>
        <begin position="327"/>
        <end position="338"/>
    </location>
</feature>
<dbReference type="InterPro" id="IPR016194">
    <property type="entry name" value="SPOC-like_C_dom_sf"/>
</dbReference>
<evidence type="ECO:0000313" key="9">
    <source>
        <dbReference type="EMBL" id="KFM61671.1"/>
    </source>
</evidence>
<feature type="non-terminal residue" evidence="9">
    <location>
        <position position="516"/>
    </location>
</feature>
<feature type="compositionally biased region" description="Low complexity" evidence="7">
    <location>
        <begin position="277"/>
        <end position="289"/>
    </location>
</feature>
<feature type="compositionally biased region" description="Basic and acidic residues" evidence="7">
    <location>
        <begin position="35"/>
        <end position="61"/>
    </location>
</feature>
<evidence type="ECO:0000256" key="4">
    <source>
        <dbReference type="ARBA" id="ARBA00023054"/>
    </source>
</evidence>
<keyword evidence="6" id="KW-0539">Nucleus</keyword>
<keyword evidence="3" id="KW-0805">Transcription regulation</keyword>
<dbReference type="Proteomes" id="UP000054359">
    <property type="component" value="Unassembled WGS sequence"/>
</dbReference>
<dbReference type="EMBL" id="KK114074">
    <property type="protein sequence ID" value="KFM61671.1"/>
    <property type="molecule type" value="Genomic_DNA"/>
</dbReference>
<feature type="compositionally biased region" description="Polar residues" evidence="7">
    <location>
        <begin position="200"/>
        <end position="210"/>
    </location>
</feature>
<dbReference type="GO" id="GO:0003723">
    <property type="term" value="F:RNA binding"/>
    <property type="evidence" value="ECO:0007669"/>
    <property type="project" value="UniProtKB-KW"/>
</dbReference>
<dbReference type="InterPro" id="IPR012921">
    <property type="entry name" value="SPOC_C"/>
</dbReference>
<dbReference type="Pfam" id="PF07744">
    <property type="entry name" value="SPOC"/>
    <property type="match status" value="1"/>
</dbReference>
<evidence type="ECO:0000256" key="6">
    <source>
        <dbReference type="ARBA" id="ARBA00023242"/>
    </source>
</evidence>
<feature type="region of interest" description="Disordered" evidence="7">
    <location>
        <begin position="123"/>
        <end position="164"/>
    </location>
</feature>
<evidence type="ECO:0000313" key="10">
    <source>
        <dbReference type="Proteomes" id="UP000054359"/>
    </source>
</evidence>
<protein>
    <recommendedName>
        <fullName evidence="8">SPOC domain-containing protein</fullName>
    </recommendedName>
</protein>
<evidence type="ECO:0000259" key="8">
    <source>
        <dbReference type="PROSITE" id="PS50917"/>
    </source>
</evidence>